<organism evidence="1 2">
    <name type="scientific">Lindgomyces ingoldianus</name>
    <dbReference type="NCBI Taxonomy" id="673940"/>
    <lineage>
        <taxon>Eukaryota</taxon>
        <taxon>Fungi</taxon>
        <taxon>Dikarya</taxon>
        <taxon>Ascomycota</taxon>
        <taxon>Pezizomycotina</taxon>
        <taxon>Dothideomycetes</taxon>
        <taxon>Pleosporomycetidae</taxon>
        <taxon>Pleosporales</taxon>
        <taxon>Lindgomycetaceae</taxon>
        <taxon>Lindgomyces</taxon>
    </lineage>
</organism>
<proteinExistence type="predicted"/>
<gene>
    <name evidence="1" type="ORF">BDR25DRAFT_375234</name>
</gene>
<evidence type="ECO:0000313" key="2">
    <source>
        <dbReference type="Proteomes" id="UP000799755"/>
    </source>
</evidence>
<accession>A0ACB6RBB7</accession>
<comment type="caution">
    <text evidence="1">The sequence shown here is derived from an EMBL/GenBank/DDBJ whole genome shotgun (WGS) entry which is preliminary data.</text>
</comment>
<sequence>MKAFVILASLLSLAVANPLFERDACACDISKCPAGNCDCITGLMDACYVAQTKAGTDCGKPVYPACGGSIGDTCASDEICYYTDKACDPHTQPCTGICANDYCGGHWDRECPDSRWSCVYDETCEKNGGVDCDGQCILN</sequence>
<name>A0ACB6RBB7_9PLEO</name>
<evidence type="ECO:0000313" key="1">
    <source>
        <dbReference type="EMBL" id="KAF2476340.1"/>
    </source>
</evidence>
<reference evidence="1" key="1">
    <citation type="journal article" date="2020" name="Stud. Mycol.">
        <title>101 Dothideomycetes genomes: a test case for predicting lifestyles and emergence of pathogens.</title>
        <authorList>
            <person name="Haridas S."/>
            <person name="Albert R."/>
            <person name="Binder M."/>
            <person name="Bloem J."/>
            <person name="Labutti K."/>
            <person name="Salamov A."/>
            <person name="Andreopoulos B."/>
            <person name="Baker S."/>
            <person name="Barry K."/>
            <person name="Bills G."/>
            <person name="Bluhm B."/>
            <person name="Cannon C."/>
            <person name="Castanera R."/>
            <person name="Culley D."/>
            <person name="Daum C."/>
            <person name="Ezra D."/>
            <person name="Gonzalez J."/>
            <person name="Henrissat B."/>
            <person name="Kuo A."/>
            <person name="Liang C."/>
            <person name="Lipzen A."/>
            <person name="Lutzoni F."/>
            <person name="Magnuson J."/>
            <person name="Mondo S."/>
            <person name="Nolan M."/>
            <person name="Ohm R."/>
            <person name="Pangilinan J."/>
            <person name="Park H.-J."/>
            <person name="Ramirez L."/>
            <person name="Alfaro M."/>
            <person name="Sun H."/>
            <person name="Tritt A."/>
            <person name="Yoshinaga Y."/>
            <person name="Zwiers L.-H."/>
            <person name="Turgeon B."/>
            <person name="Goodwin S."/>
            <person name="Spatafora J."/>
            <person name="Crous P."/>
            <person name="Grigoriev I."/>
        </authorList>
    </citation>
    <scope>NUCLEOTIDE SEQUENCE</scope>
    <source>
        <strain evidence="1">ATCC 200398</strain>
    </source>
</reference>
<protein>
    <submittedName>
        <fullName evidence="1">Uncharacterized protein</fullName>
    </submittedName>
</protein>
<dbReference type="EMBL" id="MU003494">
    <property type="protein sequence ID" value="KAF2476340.1"/>
    <property type="molecule type" value="Genomic_DNA"/>
</dbReference>
<dbReference type="Proteomes" id="UP000799755">
    <property type="component" value="Unassembled WGS sequence"/>
</dbReference>
<keyword evidence="2" id="KW-1185">Reference proteome</keyword>